<reference evidence="3 4" key="1">
    <citation type="submission" date="2016-09" db="EMBL/GenBank/DDBJ databases">
        <title>The draft genome of Dichanthelium oligosanthes: A C3 panicoid grass species.</title>
        <authorList>
            <person name="Studer A.J."/>
            <person name="Schnable J.C."/>
            <person name="Brutnell T.P."/>
        </authorList>
    </citation>
    <scope>NUCLEOTIDE SEQUENCE [LARGE SCALE GENOMIC DNA]</scope>
    <source>
        <strain evidence="4">cv. Kellogg 1175</strain>
        <tissue evidence="3">Leaf</tissue>
    </source>
</reference>
<sequence length="143" mass="14263">MAKGPAVAVHVAFPLLLALAVSFLFQVSDCSRSSPQEPATPAVLPHPLPRDETGTRPPGAEVEGGAEGAAAARDEQVFVGHPDGGVGSSGQGGALMAMPLPVLARRFLSSGAPPAQAGAADSAARSSCHSSDVHIGCDPPSHN</sequence>
<name>A0A1E5UKE8_9POAL</name>
<proteinExistence type="predicted"/>
<feature type="chain" id="PRO_5009187082" evidence="2">
    <location>
        <begin position="31"/>
        <end position="143"/>
    </location>
</feature>
<dbReference type="AlphaFoldDB" id="A0A1E5UKE8"/>
<feature type="compositionally biased region" description="Low complexity" evidence="1">
    <location>
        <begin position="111"/>
        <end position="127"/>
    </location>
</feature>
<evidence type="ECO:0000313" key="4">
    <source>
        <dbReference type="Proteomes" id="UP000095767"/>
    </source>
</evidence>
<feature type="region of interest" description="Disordered" evidence="1">
    <location>
        <begin position="111"/>
        <end position="143"/>
    </location>
</feature>
<feature type="compositionally biased region" description="Gly residues" evidence="1">
    <location>
        <begin position="82"/>
        <end position="92"/>
    </location>
</feature>
<protein>
    <submittedName>
        <fullName evidence="3">Uncharacterized protein</fullName>
    </submittedName>
</protein>
<dbReference type="Proteomes" id="UP000095767">
    <property type="component" value="Unassembled WGS sequence"/>
</dbReference>
<dbReference type="EMBL" id="LWDX02073927">
    <property type="protein sequence ID" value="OEL13288.1"/>
    <property type="molecule type" value="Genomic_DNA"/>
</dbReference>
<keyword evidence="4" id="KW-1185">Reference proteome</keyword>
<gene>
    <name evidence="3" type="ORF">BAE44_0025690</name>
</gene>
<keyword evidence="2" id="KW-0732">Signal</keyword>
<evidence type="ECO:0000313" key="3">
    <source>
        <dbReference type="EMBL" id="OEL13288.1"/>
    </source>
</evidence>
<evidence type="ECO:0000256" key="1">
    <source>
        <dbReference type="SAM" id="MobiDB-lite"/>
    </source>
</evidence>
<comment type="caution">
    <text evidence="3">The sequence shown here is derived from an EMBL/GenBank/DDBJ whole genome shotgun (WGS) entry which is preliminary data.</text>
</comment>
<evidence type="ECO:0000256" key="2">
    <source>
        <dbReference type="SAM" id="SignalP"/>
    </source>
</evidence>
<feature type="compositionally biased region" description="Low complexity" evidence="1">
    <location>
        <begin position="59"/>
        <end position="71"/>
    </location>
</feature>
<organism evidence="3 4">
    <name type="scientific">Dichanthelium oligosanthes</name>
    <dbReference type="NCBI Taxonomy" id="888268"/>
    <lineage>
        <taxon>Eukaryota</taxon>
        <taxon>Viridiplantae</taxon>
        <taxon>Streptophyta</taxon>
        <taxon>Embryophyta</taxon>
        <taxon>Tracheophyta</taxon>
        <taxon>Spermatophyta</taxon>
        <taxon>Magnoliopsida</taxon>
        <taxon>Liliopsida</taxon>
        <taxon>Poales</taxon>
        <taxon>Poaceae</taxon>
        <taxon>PACMAD clade</taxon>
        <taxon>Panicoideae</taxon>
        <taxon>Panicodae</taxon>
        <taxon>Paniceae</taxon>
        <taxon>Dichantheliinae</taxon>
        <taxon>Dichanthelium</taxon>
    </lineage>
</organism>
<accession>A0A1E5UKE8</accession>
<feature type="signal peptide" evidence="2">
    <location>
        <begin position="1"/>
        <end position="30"/>
    </location>
</feature>
<feature type="region of interest" description="Disordered" evidence="1">
    <location>
        <begin position="34"/>
        <end position="92"/>
    </location>
</feature>